<dbReference type="InterPro" id="IPR002018">
    <property type="entry name" value="CarbesteraseB"/>
</dbReference>
<evidence type="ECO:0000313" key="7">
    <source>
        <dbReference type="Proteomes" id="UP000639338"/>
    </source>
</evidence>
<gene>
    <name evidence="6" type="ORF">HCN44_010983</name>
</gene>
<dbReference type="Gene3D" id="3.40.50.1820">
    <property type="entry name" value="alpha/beta hydrolase"/>
    <property type="match status" value="1"/>
</dbReference>
<keyword evidence="2" id="KW-0719">Serine esterase</keyword>
<dbReference type="PANTHER" id="PTHR43918">
    <property type="entry name" value="ACETYLCHOLINESTERASE"/>
    <property type="match status" value="1"/>
</dbReference>
<dbReference type="Proteomes" id="UP000639338">
    <property type="component" value="Unassembled WGS sequence"/>
</dbReference>
<dbReference type="InterPro" id="IPR029058">
    <property type="entry name" value="AB_hydrolase_fold"/>
</dbReference>
<evidence type="ECO:0000259" key="5">
    <source>
        <dbReference type="Pfam" id="PF00135"/>
    </source>
</evidence>
<dbReference type="GO" id="GO:0005615">
    <property type="term" value="C:extracellular space"/>
    <property type="evidence" value="ECO:0007669"/>
    <property type="project" value="TreeGrafter"/>
</dbReference>
<dbReference type="EMBL" id="JACMRX010000001">
    <property type="protein sequence ID" value="KAF7998575.1"/>
    <property type="molecule type" value="Genomic_DNA"/>
</dbReference>
<dbReference type="GO" id="GO:0003990">
    <property type="term" value="F:acetylcholinesterase activity"/>
    <property type="evidence" value="ECO:0007669"/>
    <property type="project" value="TreeGrafter"/>
</dbReference>
<accession>A0A834Y5J9</accession>
<evidence type="ECO:0000256" key="4">
    <source>
        <dbReference type="ARBA" id="ARBA00023180"/>
    </source>
</evidence>
<dbReference type="SUPFAM" id="SSF53474">
    <property type="entry name" value="alpha/beta-Hydrolases"/>
    <property type="match status" value="1"/>
</dbReference>
<keyword evidence="4" id="KW-0325">Glycoprotein</keyword>
<organism evidence="6 7">
    <name type="scientific">Aphidius gifuensis</name>
    <name type="common">Parasitoid wasp</name>
    <dbReference type="NCBI Taxonomy" id="684658"/>
    <lineage>
        <taxon>Eukaryota</taxon>
        <taxon>Metazoa</taxon>
        <taxon>Ecdysozoa</taxon>
        <taxon>Arthropoda</taxon>
        <taxon>Hexapoda</taxon>
        <taxon>Insecta</taxon>
        <taxon>Pterygota</taxon>
        <taxon>Neoptera</taxon>
        <taxon>Endopterygota</taxon>
        <taxon>Hymenoptera</taxon>
        <taxon>Apocrita</taxon>
        <taxon>Ichneumonoidea</taxon>
        <taxon>Braconidae</taxon>
        <taxon>Aphidiinae</taxon>
        <taxon>Aphidius</taxon>
    </lineage>
</organism>
<dbReference type="PANTHER" id="PTHR43918:SF13">
    <property type="entry name" value="ACETYLCHOLINESTERASE"/>
    <property type="match status" value="1"/>
</dbReference>
<keyword evidence="3" id="KW-0378">Hydrolase</keyword>
<dbReference type="OrthoDB" id="408631at2759"/>
<proteinExistence type="inferred from homology"/>
<reference evidence="6 7" key="1">
    <citation type="submission" date="2020-08" db="EMBL/GenBank/DDBJ databases">
        <title>Aphidius gifuensis genome sequencing and assembly.</title>
        <authorList>
            <person name="Du Z."/>
        </authorList>
    </citation>
    <scope>NUCLEOTIDE SEQUENCE [LARGE SCALE GENOMIC DNA]</scope>
    <source>
        <strain evidence="6">YNYX2018</strain>
        <tissue evidence="6">Adults</tissue>
    </source>
</reference>
<dbReference type="InterPro" id="IPR050654">
    <property type="entry name" value="AChE-related_enzymes"/>
</dbReference>
<dbReference type="GO" id="GO:0006581">
    <property type="term" value="P:acetylcholine catabolic process"/>
    <property type="evidence" value="ECO:0007669"/>
    <property type="project" value="TreeGrafter"/>
</dbReference>
<comment type="similarity">
    <text evidence="1">Belongs to the type-B carboxylesterase/lipase family.</text>
</comment>
<dbReference type="AlphaFoldDB" id="A0A834Y5J9"/>
<sequence length="140" mass="15697">MWGEWMGVIHGDEVEYVFGRPLNTSLKYTDHERDLSMRMIQVYSNFAFTGKPTTDNDWPPYTRDNPHYFIFNAEVTGQDIGPRLSGCAFWNEFLPRLEGVPDPAPKACNRAIASSVSVGSANRHSAVVLILSVLLFTGTI</sequence>
<evidence type="ECO:0000256" key="1">
    <source>
        <dbReference type="ARBA" id="ARBA00005964"/>
    </source>
</evidence>
<dbReference type="Pfam" id="PF00135">
    <property type="entry name" value="COesterase"/>
    <property type="match status" value="1"/>
</dbReference>
<name>A0A834Y5J9_APHGI</name>
<evidence type="ECO:0000256" key="3">
    <source>
        <dbReference type="ARBA" id="ARBA00022801"/>
    </source>
</evidence>
<dbReference type="GO" id="GO:0019695">
    <property type="term" value="P:choline metabolic process"/>
    <property type="evidence" value="ECO:0007669"/>
    <property type="project" value="TreeGrafter"/>
</dbReference>
<keyword evidence="7" id="KW-1185">Reference proteome</keyword>
<comment type="caution">
    <text evidence="6">The sequence shown here is derived from an EMBL/GenBank/DDBJ whole genome shotgun (WGS) entry which is preliminary data.</text>
</comment>
<dbReference type="GO" id="GO:0005886">
    <property type="term" value="C:plasma membrane"/>
    <property type="evidence" value="ECO:0007669"/>
    <property type="project" value="TreeGrafter"/>
</dbReference>
<feature type="domain" description="Carboxylesterase type B" evidence="5">
    <location>
        <begin position="4"/>
        <end position="90"/>
    </location>
</feature>
<evidence type="ECO:0000256" key="2">
    <source>
        <dbReference type="ARBA" id="ARBA00022487"/>
    </source>
</evidence>
<evidence type="ECO:0000313" key="6">
    <source>
        <dbReference type="EMBL" id="KAF7998575.1"/>
    </source>
</evidence>
<protein>
    <recommendedName>
        <fullName evidence="5">Carboxylesterase type B domain-containing protein</fullName>
    </recommendedName>
</protein>